<dbReference type="EMBL" id="JACBPP010000005">
    <property type="protein sequence ID" value="KAF8001600.1"/>
    <property type="molecule type" value="Genomic_DNA"/>
</dbReference>
<evidence type="ECO:0000313" key="4">
    <source>
        <dbReference type="Proteomes" id="UP000649328"/>
    </source>
</evidence>
<dbReference type="GO" id="GO:0043248">
    <property type="term" value="P:proteasome assembly"/>
    <property type="evidence" value="ECO:0007669"/>
    <property type="project" value="InterPro"/>
</dbReference>
<sequence length="157" mass="17909">MLNFTILTRKSLRLVPENKNLSSVSTTTFGEVSENTPALQDTLRAQEGPLNIASQLNGRHPLEGRIQNWEDTQQETKLEMYRRVFGAGEPIKRTMELNIVDATDFKPQLLGGNDSMHRDILLNREATVDWEDVYKGGFESGRNVQDFHSEMERKLGM</sequence>
<evidence type="ECO:0000256" key="2">
    <source>
        <dbReference type="ARBA" id="ARBA00043974"/>
    </source>
</evidence>
<accession>A0A8H7GR50</accession>
<protein>
    <recommendedName>
        <fullName evidence="5">Proteasome maturation factor UMP1</fullName>
    </recommendedName>
</protein>
<dbReference type="Pfam" id="PF05348">
    <property type="entry name" value="UMP1"/>
    <property type="match status" value="1"/>
</dbReference>
<dbReference type="AlphaFoldDB" id="A0A8H7GR50"/>
<comment type="caution">
    <text evidence="3">The sequence shown here is derived from an EMBL/GenBank/DDBJ whole genome shotgun (WGS) entry which is preliminary data.</text>
</comment>
<evidence type="ECO:0008006" key="5">
    <source>
        <dbReference type="Google" id="ProtNLM"/>
    </source>
</evidence>
<dbReference type="Proteomes" id="UP000649328">
    <property type="component" value="Unassembled WGS sequence"/>
</dbReference>
<proteinExistence type="inferred from homology"/>
<dbReference type="InterPro" id="IPR008012">
    <property type="entry name" value="Ump1"/>
</dbReference>
<keyword evidence="4" id="KW-1185">Reference proteome</keyword>
<gene>
    <name evidence="3" type="ORF">HF325_004101</name>
</gene>
<keyword evidence="1" id="KW-0143">Chaperone</keyword>
<dbReference type="GO" id="GO:0005737">
    <property type="term" value="C:cytoplasm"/>
    <property type="evidence" value="ECO:0007669"/>
    <property type="project" value="TreeGrafter"/>
</dbReference>
<comment type="similarity">
    <text evidence="2">Belongs to the POMP/UMP1 family.</text>
</comment>
<dbReference type="OrthoDB" id="15001at2759"/>
<dbReference type="PANTHER" id="PTHR12828:SF3">
    <property type="entry name" value="PROTEASOME MATURATION PROTEIN"/>
    <property type="match status" value="1"/>
</dbReference>
<dbReference type="GO" id="GO:0005634">
    <property type="term" value="C:nucleus"/>
    <property type="evidence" value="ECO:0007669"/>
    <property type="project" value="TreeGrafter"/>
</dbReference>
<reference evidence="3" key="1">
    <citation type="submission" date="2020-10" db="EMBL/GenBank/DDBJ databases">
        <title>The Whole-Genome Sequence of Metschnikowia persimmonesis, a Novel Endophytic Yeast Species Isolated from Medicinal Plant Diospyros kaki Thumb.</title>
        <authorList>
            <person name="Rahmat E."/>
            <person name="Kang Y."/>
        </authorList>
    </citation>
    <scope>NUCLEOTIDE SEQUENCE</scope>
    <source>
        <strain evidence="3">KIOM G15050</strain>
    </source>
</reference>
<dbReference type="PANTHER" id="PTHR12828">
    <property type="entry name" value="PROTEASOME MATURATION PROTEIN UMP1"/>
    <property type="match status" value="1"/>
</dbReference>
<name>A0A8H7GR50_9ASCO</name>
<evidence type="ECO:0000256" key="1">
    <source>
        <dbReference type="ARBA" id="ARBA00023186"/>
    </source>
</evidence>
<evidence type="ECO:0000313" key="3">
    <source>
        <dbReference type="EMBL" id="KAF8001600.1"/>
    </source>
</evidence>
<organism evidence="3 4">
    <name type="scientific">Metschnikowia pulcherrima</name>
    <dbReference type="NCBI Taxonomy" id="27326"/>
    <lineage>
        <taxon>Eukaryota</taxon>
        <taxon>Fungi</taxon>
        <taxon>Dikarya</taxon>
        <taxon>Ascomycota</taxon>
        <taxon>Saccharomycotina</taxon>
        <taxon>Pichiomycetes</taxon>
        <taxon>Metschnikowiaceae</taxon>
        <taxon>Metschnikowia</taxon>
    </lineage>
</organism>